<keyword evidence="8" id="KW-0106">Calcium</keyword>
<evidence type="ECO:0000256" key="3">
    <source>
        <dbReference type="ARBA" id="ARBA00022448"/>
    </source>
</evidence>
<dbReference type="PANTHER" id="PTHR13462">
    <property type="entry name" value="CALCIUM UNIPORTER PROTEIN, MITOCHONDRIAL"/>
    <property type="match status" value="1"/>
</dbReference>
<keyword evidence="12 16" id="KW-0472">Membrane</keyword>
<feature type="transmembrane region" description="Helical" evidence="16">
    <location>
        <begin position="264"/>
        <end position="284"/>
    </location>
</feature>
<name>A0A2K1IDB1_PHYPA</name>
<dbReference type="PANTHER" id="PTHR13462:SF10">
    <property type="entry name" value="CALCIUM UNIPORTER PROTEIN, MITOCHONDRIAL"/>
    <property type="match status" value="1"/>
</dbReference>
<keyword evidence="13" id="KW-0407">Ion channel</keyword>
<dbReference type="EnsemblPlants" id="Pp3c25_720V3.2">
    <property type="protein sequence ID" value="Pp3c25_720V3.2"/>
    <property type="gene ID" value="Pp3c25_720"/>
</dbReference>
<reference evidence="18 20" key="2">
    <citation type="journal article" date="2018" name="Plant J.">
        <title>The Physcomitrella patens chromosome-scale assembly reveals moss genome structure and evolution.</title>
        <authorList>
            <person name="Lang D."/>
            <person name="Ullrich K.K."/>
            <person name="Murat F."/>
            <person name="Fuchs J."/>
            <person name="Jenkins J."/>
            <person name="Haas F.B."/>
            <person name="Piednoel M."/>
            <person name="Gundlach H."/>
            <person name="Van Bel M."/>
            <person name="Meyberg R."/>
            <person name="Vives C."/>
            <person name="Morata J."/>
            <person name="Symeonidi A."/>
            <person name="Hiss M."/>
            <person name="Muchero W."/>
            <person name="Kamisugi Y."/>
            <person name="Saleh O."/>
            <person name="Blanc G."/>
            <person name="Decker E.L."/>
            <person name="van Gessel N."/>
            <person name="Grimwood J."/>
            <person name="Hayes R.D."/>
            <person name="Graham S.W."/>
            <person name="Gunter L.E."/>
            <person name="McDaniel S.F."/>
            <person name="Hoernstein S.N.W."/>
            <person name="Larsson A."/>
            <person name="Li F.W."/>
            <person name="Perroud P.F."/>
            <person name="Phillips J."/>
            <person name="Ranjan P."/>
            <person name="Rokshar D.S."/>
            <person name="Rothfels C.J."/>
            <person name="Schneider L."/>
            <person name="Shu S."/>
            <person name="Stevenson D.W."/>
            <person name="Thummler F."/>
            <person name="Tillich M."/>
            <person name="Villarreal Aguilar J.C."/>
            <person name="Widiez T."/>
            <person name="Wong G.K."/>
            <person name="Wymore A."/>
            <person name="Zhang Y."/>
            <person name="Zimmer A.D."/>
            <person name="Quatrano R.S."/>
            <person name="Mayer K.F.X."/>
            <person name="Goodstein D."/>
            <person name="Casacuberta J.M."/>
            <person name="Vandepoele K."/>
            <person name="Reski R."/>
            <person name="Cuming A.C."/>
            <person name="Tuskan G.A."/>
            <person name="Maumus F."/>
            <person name="Salse J."/>
            <person name="Schmutz J."/>
            <person name="Rensing S.A."/>
        </authorList>
    </citation>
    <scope>NUCLEOTIDE SEQUENCE [LARGE SCALE GENOMIC DNA]</scope>
    <source>
        <strain evidence="19 20">cv. Gransden 2004</strain>
    </source>
</reference>
<dbReference type="Gramene" id="Pp3c25_720V3.1">
    <property type="protein sequence ID" value="Pp3c25_720V3.1"/>
    <property type="gene ID" value="Pp3c25_720"/>
</dbReference>
<evidence type="ECO:0000256" key="1">
    <source>
        <dbReference type="ARBA" id="ARBA00004448"/>
    </source>
</evidence>
<keyword evidence="3" id="KW-0813">Transport</keyword>
<evidence type="ECO:0000256" key="16">
    <source>
        <dbReference type="SAM" id="Phobius"/>
    </source>
</evidence>
<dbReference type="STRING" id="3218.A0A2K1IDB1"/>
<dbReference type="KEGG" id="ppp:112277305"/>
<dbReference type="GO" id="GO:0015292">
    <property type="term" value="F:uniporter activity"/>
    <property type="evidence" value="ECO:0000318"/>
    <property type="project" value="GO_Central"/>
</dbReference>
<dbReference type="Pfam" id="PF04678">
    <property type="entry name" value="MCU"/>
    <property type="match status" value="1"/>
</dbReference>
<comment type="similarity">
    <text evidence="2">Belongs to the MCU (TC 1.A.77) family.</text>
</comment>
<dbReference type="FunCoup" id="A0A2K1IDB1">
    <property type="interactions" value="574"/>
</dbReference>
<dbReference type="RefSeq" id="XP_024365209.1">
    <property type="nucleotide sequence ID" value="XM_024509441.2"/>
</dbReference>
<dbReference type="InterPro" id="IPR006769">
    <property type="entry name" value="MCU_C"/>
</dbReference>
<keyword evidence="9 16" id="KW-1133">Transmembrane helix</keyword>
<dbReference type="Gramene" id="Pp3c25_720V3.3">
    <property type="protein sequence ID" value="Pp3c25_720V3.3"/>
    <property type="gene ID" value="Pp3c25_720"/>
</dbReference>
<gene>
    <name evidence="19" type="primary">LOC112277305</name>
    <name evidence="18" type="ORF">PHYPA_029421</name>
</gene>
<dbReference type="GO" id="GO:0005262">
    <property type="term" value="F:calcium channel activity"/>
    <property type="evidence" value="ECO:0000318"/>
    <property type="project" value="GO_Central"/>
</dbReference>
<comment type="subcellular location">
    <subcellularLocation>
        <location evidence="1">Mitochondrion inner membrane</location>
        <topology evidence="1">Multi-pass membrane protein</topology>
    </subcellularLocation>
</comment>
<organism evidence="18">
    <name type="scientific">Physcomitrium patens</name>
    <name type="common">Spreading-leaved earth moss</name>
    <name type="synonym">Physcomitrella patens</name>
    <dbReference type="NCBI Taxonomy" id="3218"/>
    <lineage>
        <taxon>Eukaryota</taxon>
        <taxon>Viridiplantae</taxon>
        <taxon>Streptophyta</taxon>
        <taxon>Embryophyta</taxon>
        <taxon>Bryophyta</taxon>
        <taxon>Bryophytina</taxon>
        <taxon>Bryopsida</taxon>
        <taxon>Funariidae</taxon>
        <taxon>Funariales</taxon>
        <taxon>Funariaceae</taxon>
        <taxon>Physcomitrium</taxon>
    </lineage>
</organism>
<protein>
    <recommendedName>
        <fullName evidence="17">Calcium uniporter protein C-terminal domain-containing protein</fullName>
    </recommendedName>
</protein>
<proteinExistence type="inferred from homology"/>
<evidence type="ECO:0000256" key="6">
    <source>
        <dbReference type="ARBA" id="ARBA00022692"/>
    </source>
</evidence>
<sequence>MAAYRRGLLGIILRAQQHQRMLSASASSSGFLQRACGSRLDSDFSSSSSSTSSYSYYFLLPSSSSTSFVNGTYTSETWCERGEGWSGRLSWRHLVERSVHTTVSRADDGEEIDGGSRNGGVSSGAVASGDGVAVVERDGARAKIANEEAREFVQQAHVAALKRVLREDARDTISYQEFLQLCRTVGMAPSDEDAAVMAHVFNQSGVVFTFRDRVHLHPEKIAELVAKVLPLSVLGEDDQRRIELTELARKKEEIDRKAHKQMRLVLWSGLFGLTMQVLLFFRLTFWDLSWDVMEPVAFFTTATGLICGYAYFMFTSRDPSYRDFMQKIYQSRQRKLFKKQNFDINRFKELQMQCQAPVPRKKVPLEDDDDD</sequence>
<evidence type="ECO:0000313" key="19">
    <source>
        <dbReference type="EnsemblPlants" id="Pp3c25_720V3.1"/>
    </source>
</evidence>
<dbReference type="Proteomes" id="UP000006727">
    <property type="component" value="Chromosome 25"/>
</dbReference>
<evidence type="ECO:0000259" key="17">
    <source>
        <dbReference type="Pfam" id="PF04678"/>
    </source>
</evidence>
<keyword evidence="11" id="KW-0496">Mitochondrion</keyword>
<evidence type="ECO:0000256" key="12">
    <source>
        <dbReference type="ARBA" id="ARBA00023136"/>
    </source>
</evidence>
<evidence type="ECO:0000256" key="10">
    <source>
        <dbReference type="ARBA" id="ARBA00023065"/>
    </source>
</evidence>
<dbReference type="GeneID" id="112277305"/>
<keyword evidence="20" id="KW-1185">Reference proteome</keyword>
<evidence type="ECO:0000256" key="5">
    <source>
        <dbReference type="ARBA" id="ARBA00022673"/>
    </source>
</evidence>
<dbReference type="EnsemblPlants" id="Pp3c25_720V3.1">
    <property type="protein sequence ID" value="Pp3c25_720V3.1"/>
    <property type="gene ID" value="Pp3c25_720"/>
</dbReference>
<reference evidence="18 20" key="1">
    <citation type="journal article" date="2008" name="Science">
        <title>The Physcomitrella genome reveals evolutionary insights into the conquest of land by plants.</title>
        <authorList>
            <person name="Rensing S."/>
            <person name="Lang D."/>
            <person name="Zimmer A."/>
            <person name="Terry A."/>
            <person name="Salamov A."/>
            <person name="Shapiro H."/>
            <person name="Nishiyama T."/>
            <person name="Perroud P.-F."/>
            <person name="Lindquist E."/>
            <person name="Kamisugi Y."/>
            <person name="Tanahashi T."/>
            <person name="Sakakibara K."/>
            <person name="Fujita T."/>
            <person name="Oishi K."/>
            <person name="Shin-I T."/>
            <person name="Kuroki Y."/>
            <person name="Toyoda A."/>
            <person name="Suzuki Y."/>
            <person name="Hashimoto A."/>
            <person name="Yamaguchi K."/>
            <person name="Sugano A."/>
            <person name="Kohara Y."/>
            <person name="Fujiyama A."/>
            <person name="Anterola A."/>
            <person name="Aoki S."/>
            <person name="Ashton N."/>
            <person name="Barbazuk W.B."/>
            <person name="Barker E."/>
            <person name="Bennetzen J."/>
            <person name="Bezanilla M."/>
            <person name="Blankenship R."/>
            <person name="Cho S.H."/>
            <person name="Dutcher S."/>
            <person name="Estelle M."/>
            <person name="Fawcett J.A."/>
            <person name="Gundlach H."/>
            <person name="Hanada K."/>
            <person name="Heyl A."/>
            <person name="Hicks K.A."/>
            <person name="Hugh J."/>
            <person name="Lohr M."/>
            <person name="Mayer K."/>
            <person name="Melkozernov A."/>
            <person name="Murata T."/>
            <person name="Nelson D."/>
            <person name="Pils B."/>
            <person name="Prigge M."/>
            <person name="Reiss B."/>
            <person name="Renner T."/>
            <person name="Rombauts S."/>
            <person name="Rushton P."/>
            <person name="Sanderfoot A."/>
            <person name="Schween G."/>
            <person name="Shiu S.-H."/>
            <person name="Stueber K."/>
            <person name="Theodoulou F.L."/>
            <person name="Tu H."/>
            <person name="Van de Peer Y."/>
            <person name="Verrier P.J."/>
            <person name="Waters E."/>
            <person name="Wood A."/>
            <person name="Yang L."/>
            <person name="Cove D."/>
            <person name="Cuming A."/>
            <person name="Hasebe M."/>
            <person name="Lucas S."/>
            <person name="Mishler D.B."/>
            <person name="Reski R."/>
            <person name="Grigoriev I."/>
            <person name="Quatrano R.S."/>
            <person name="Boore J.L."/>
        </authorList>
    </citation>
    <scope>NUCLEOTIDE SEQUENCE [LARGE SCALE GENOMIC DNA]</scope>
    <source>
        <strain evidence="19 20">cv. Gransden 2004</strain>
    </source>
</reference>
<dbReference type="EnsemblPlants" id="Pp3c25_720V3.3">
    <property type="protein sequence ID" value="Pp3c25_720V3.3"/>
    <property type="gene ID" value="Pp3c25_720"/>
</dbReference>
<dbReference type="GO" id="GO:1990246">
    <property type="term" value="C:uniplex complex"/>
    <property type="evidence" value="ECO:0000318"/>
    <property type="project" value="GO_Central"/>
</dbReference>
<keyword evidence="4" id="KW-0109">Calcium transport</keyword>
<evidence type="ECO:0000313" key="20">
    <source>
        <dbReference type="Proteomes" id="UP000006727"/>
    </source>
</evidence>
<evidence type="ECO:0000256" key="2">
    <source>
        <dbReference type="ARBA" id="ARBA00005653"/>
    </source>
</evidence>
<dbReference type="Gramene" id="Pp3c25_720V3.2">
    <property type="protein sequence ID" value="Pp3c25_720V3.2"/>
    <property type="gene ID" value="Pp3c25_720"/>
</dbReference>
<accession>A0A2K1IDB1</accession>
<dbReference type="PaxDb" id="3218-PP1S215_30V6.1"/>
<evidence type="ECO:0000256" key="7">
    <source>
        <dbReference type="ARBA" id="ARBA00022792"/>
    </source>
</evidence>
<evidence type="ECO:0000256" key="11">
    <source>
        <dbReference type="ARBA" id="ARBA00023128"/>
    </source>
</evidence>
<evidence type="ECO:0000256" key="15">
    <source>
        <dbReference type="SAM" id="MobiDB-lite"/>
    </source>
</evidence>
<feature type="region of interest" description="Disordered" evidence="15">
    <location>
        <begin position="105"/>
        <end position="125"/>
    </location>
</feature>
<keyword evidence="10" id="KW-0406">Ion transport</keyword>
<dbReference type="InterPro" id="IPR039055">
    <property type="entry name" value="MCU_fam"/>
</dbReference>
<reference evidence="19" key="3">
    <citation type="submission" date="2020-12" db="UniProtKB">
        <authorList>
            <consortium name="EnsemblPlants"/>
        </authorList>
    </citation>
    <scope>IDENTIFICATION</scope>
</reference>
<comment type="catalytic activity">
    <reaction evidence="14">
        <text>Ca(2+)(in) = Ca(2+)(out)</text>
        <dbReference type="Rhea" id="RHEA:29671"/>
        <dbReference type="ChEBI" id="CHEBI:29108"/>
    </reaction>
</comment>
<keyword evidence="6 16" id="KW-0812">Transmembrane</keyword>
<dbReference type="OrthoDB" id="278338at2759"/>
<feature type="domain" description="Calcium uniporter protein C-terminal" evidence="17">
    <location>
        <begin position="192"/>
        <end position="350"/>
    </location>
</feature>
<dbReference type="GO" id="GO:0051560">
    <property type="term" value="P:mitochondrial calcium ion homeostasis"/>
    <property type="evidence" value="ECO:0000318"/>
    <property type="project" value="GO_Central"/>
</dbReference>
<dbReference type="GO" id="GO:0036444">
    <property type="term" value="P:calcium import into the mitochondrion"/>
    <property type="evidence" value="ECO:0000318"/>
    <property type="project" value="GO_Central"/>
</dbReference>
<evidence type="ECO:0000313" key="18">
    <source>
        <dbReference type="EMBL" id="PNR27269.1"/>
    </source>
</evidence>
<evidence type="ECO:0000256" key="14">
    <source>
        <dbReference type="ARBA" id="ARBA00036634"/>
    </source>
</evidence>
<dbReference type="EMBL" id="ABEU02000025">
    <property type="protein sequence ID" value="PNR27269.1"/>
    <property type="molecule type" value="Genomic_DNA"/>
</dbReference>
<feature type="transmembrane region" description="Helical" evidence="16">
    <location>
        <begin position="296"/>
        <end position="314"/>
    </location>
</feature>
<evidence type="ECO:0000256" key="4">
    <source>
        <dbReference type="ARBA" id="ARBA00022568"/>
    </source>
</evidence>
<keyword evidence="7" id="KW-0999">Mitochondrion inner membrane</keyword>
<keyword evidence="5" id="KW-0107">Calcium channel</keyword>
<evidence type="ECO:0000256" key="9">
    <source>
        <dbReference type="ARBA" id="ARBA00022989"/>
    </source>
</evidence>
<dbReference type="AlphaFoldDB" id="A0A2K1IDB1"/>
<evidence type="ECO:0000256" key="13">
    <source>
        <dbReference type="ARBA" id="ARBA00023303"/>
    </source>
</evidence>
<evidence type="ECO:0000256" key="8">
    <source>
        <dbReference type="ARBA" id="ARBA00022837"/>
    </source>
</evidence>